<evidence type="ECO:0000313" key="2">
    <source>
        <dbReference type="EMBL" id="OEH79819.1"/>
    </source>
</evidence>
<evidence type="ECO:0000313" key="3">
    <source>
        <dbReference type="Proteomes" id="UP000095192"/>
    </source>
</evidence>
<protein>
    <submittedName>
        <fullName evidence="2">Uncharacterized protein</fullName>
    </submittedName>
</protein>
<dbReference type="AlphaFoldDB" id="A0A1D3D8P4"/>
<feature type="compositionally biased region" description="Basic and acidic residues" evidence="1">
    <location>
        <begin position="1"/>
        <end position="28"/>
    </location>
</feature>
<keyword evidence="3" id="KW-1185">Reference proteome</keyword>
<gene>
    <name evidence="2" type="ORF">cyc_01422</name>
</gene>
<accession>A0A1D3D8P4</accession>
<dbReference type="EMBL" id="JROU02000266">
    <property type="protein sequence ID" value="OEH79819.1"/>
    <property type="molecule type" value="Genomic_DNA"/>
</dbReference>
<sequence length="72" mass="7543">MTGRKGEGGHVSDRMAGHGWRVKSEPLRANHSGSSPASLPPPLRVLDLRGVGPMPNCIRSAPLALMACCIIA</sequence>
<reference evidence="2 3" key="1">
    <citation type="journal article" date="2016" name="BMC Genomics">
        <title>Comparative genomics reveals Cyclospora cayetanensis possesses coccidia-like metabolism and invasion components but unique surface antigens.</title>
        <authorList>
            <person name="Liu S."/>
            <person name="Wang L."/>
            <person name="Zheng H."/>
            <person name="Xu Z."/>
            <person name="Roellig D.M."/>
            <person name="Li N."/>
            <person name="Frace M.A."/>
            <person name="Tang K."/>
            <person name="Arrowood M.J."/>
            <person name="Moss D.M."/>
            <person name="Zhang L."/>
            <person name="Feng Y."/>
            <person name="Xiao L."/>
        </authorList>
    </citation>
    <scope>NUCLEOTIDE SEQUENCE [LARGE SCALE GENOMIC DNA]</scope>
    <source>
        <strain evidence="2 3">CHN_HEN01</strain>
    </source>
</reference>
<dbReference type="VEuPathDB" id="ToxoDB:cyc_01422"/>
<evidence type="ECO:0000256" key="1">
    <source>
        <dbReference type="SAM" id="MobiDB-lite"/>
    </source>
</evidence>
<dbReference type="InParanoid" id="A0A1D3D8P4"/>
<feature type="region of interest" description="Disordered" evidence="1">
    <location>
        <begin position="1"/>
        <end position="42"/>
    </location>
</feature>
<comment type="caution">
    <text evidence="2">The sequence shown here is derived from an EMBL/GenBank/DDBJ whole genome shotgun (WGS) entry which is preliminary data.</text>
</comment>
<organism evidence="2 3">
    <name type="scientific">Cyclospora cayetanensis</name>
    <dbReference type="NCBI Taxonomy" id="88456"/>
    <lineage>
        <taxon>Eukaryota</taxon>
        <taxon>Sar</taxon>
        <taxon>Alveolata</taxon>
        <taxon>Apicomplexa</taxon>
        <taxon>Conoidasida</taxon>
        <taxon>Coccidia</taxon>
        <taxon>Eucoccidiorida</taxon>
        <taxon>Eimeriorina</taxon>
        <taxon>Eimeriidae</taxon>
        <taxon>Cyclospora</taxon>
    </lineage>
</organism>
<proteinExistence type="predicted"/>
<dbReference type="Proteomes" id="UP000095192">
    <property type="component" value="Unassembled WGS sequence"/>
</dbReference>
<name>A0A1D3D8P4_9EIME</name>